<dbReference type="OMA" id="CGRNDVP"/>
<name>A0A336MH82_CULSO</name>
<protein>
    <submittedName>
        <fullName evidence="2">CSON001134 protein</fullName>
    </submittedName>
</protein>
<dbReference type="InterPro" id="IPR013083">
    <property type="entry name" value="Znf_RING/FYVE/PHD"/>
</dbReference>
<organism evidence="2">
    <name type="scientific">Culicoides sonorensis</name>
    <name type="common">Biting midge</name>
    <dbReference type="NCBI Taxonomy" id="179676"/>
    <lineage>
        <taxon>Eukaryota</taxon>
        <taxon>Metazoa</taxon>
        <taxon>Ecdysozoa</taxon>
        <taxon>Arthropoda</taxon>
        <taxon>Hexapoda</taxon>
        <taxon>Insecta</taxon>
        <taxon>Pterygota</taxon>
        <taxon>Neoptera</taxon>
        <taxon>Endopterygota</taxon>
        <taxon>Diptera</taxon>
        <taxon>Nematocera</taxon>
        <taxon>Chironomoidea</taxon>
        <taxon>Ceratopogonidae</taxon>
        <taxon>Ceratopogoninae</taxon>
        <taxon>Culicoides</taxon>
        <taxon>Monoculicoides</taxon>
    </lineage>
</organism>
<feature type="compositionally biased region" description="Polar residues" evidence="1">
    <location>
        <begin position="124"/>
        <end position="139"/>
    </location>
</feature>
<sequence>MDLKEVVNGLIKHSLRSRIVRCQNAIRFYIHVHQQNVEKLQQAENAEAKTSIIVAEQKMLEVQEEQGKVLKEIYSILENYSKEIKRQGKKCDIENLYGAANRLISFELEKAVSQARLRGGGDTNGSNVKRSGGSANSNSAKRKRSNTNASVIKPKLSRPPIPLPIDQISSMKDLKDITSVIKSLRDPPIPLAKQTSVNIAKQMPKVKSNHIKNSRMNLLEALKKAKETSETQQEMEIKLEDDASSSDDSIIMIESNGHNSEVEENTNLIPVQEINDDTDDDENAKLPASIKNDFEFVGTIEIPDETVEIIENKIHQKRKSPASDTSSQKSSSRRSSDFEDLIVGQPDESLEDLGQERFLKYFGLFTAEQIDQLKTRRVSRRRRNCTSNVRKDFHYGQFDVNYVPVKNNKPVLFSPVEKVRAKRKQTPLIPAQTSVAPPASQPSSQEPLSIVGPVSKIIYVPPQQQTKSILRVSNIVEAAISKDMKTCVACNQMSDVETMNACLLCYNFYHLQCHTMDRELRERENLCPDCLRQGLEKKKRRMELKKRLNFQVLQANHKASIMQQRQKLQT</sequence>
<feature type="region of interest" description="Disordered" evidence="1">
    <location>
        <begin position="117"/>
        <end position="164"/>
    </location>
</feature>
<gene>
    <name evidence="2" type="primary">CSON001134</name>
</gene>
<proteinExistence type="predicted"/>
<dbReference type="InterPro" id="IPR011011">
    <property type="entry name" value="Znf_FYVE_PHD"/>
</dbReference>
<evidence type="ECO:0000313" key="2">
    <source>
        <dbReference type="EMBL" id="SSX29320.1"/>
    </source>
</evidence>
<dbReference type="SUPFAM" id="SSF57903">
    <property type="entry name" value="FYVE/PHD zinc finger"/>
    <property type="match status" value="1"/>
</dbReference>
<reference evidence="2" key="1">
    <citation type="submission" date="2018-07" db="EMBL/GenBank/DDBJ databases">
        <authorList>
            <person name="Quirk P.G."/>
            <person name="Krulwich T.A."/>
        </authorList>
    </citation>
    <scope>NUCLEOTIDE SEQUENCE</scope>
</reference>
<evidence type="ECO:0000256" key="1">
    <source>
        <dbReference type="SAM" id="MobiDB-lite"/>
    </source>
</evidence>
<dbReference type="Gene3D" id="3.30.40.10">
    <property type="entry name" value="Zinc/RING finger domain, C3HC4 (zinc finger)"/>
    <property type="match status" value="1"/>
</dbReference>
<dbReference type="VEuPathDB" id="VectorBase:CSON001134"/>
<dbReference type="EMBL" id="UFQT01001175">
    <property type="protein sequence ID" value="SSX29320.1"/>
    <property type="molecule type" value="Genomic_DNA"/>
</dbReference>
<dbReference type="AlphaFoldDB" id="A0A336MH82"/>
<feature type="region of interest" description="Disordered" evidence="1">
    <location>
        <begin position="313"/>
        <end position="341"/>
    </location>
</feature>
<accession>A0A336MH82</accession>